<dbReference type="GO" id="GO:0120147">
    <property type="term" value="F:formylglycine-generating oxidase activity"/>
    <property type="evidence" value="ECO:0007669"/>
    <property type="project" value="TreeGrafter"/>
</dbReference>
<accession>A0A0A6P3E0</accession>
<dbReference type="SUPFAM" id="SSF56436">
    <property type="entry name" value="C-type lectin-like"/>
    <property type="match status" value="1"/>
</dbReference>
<dbReference type="AlphaFoldDB" id="A0A0A6P3E0"/>
<evidence type="ECO:0000313" key="2">
    <source>
        <dbReference type="EMBL" id="KHD04912.2"/>
    </source>
</evidence>
<evidence type="ECO:0000313" key="3">
    <source>
        <dbReference type="Proteomes" id="UP000030428"/>
    </source>
</evidence>
<keyword evidence="3" id="KW-1185">Reference proteome</keyword>
<dbReference type="InterPro" id="IPR051043">
    <property type="entry name" value="Sulfatase_Mod_Factor_Kinase"/>
</dbReference>
<gene>
    <name evidence="2" type="ORF">PN36_28765</name>
</gene>
<feature type="domain" description="Sulfatase-modifying factor enzyme-like" evidence="1">
    <location>
        <begin position="28"/>
        <end position="261"/>
    </location>
</feature>
<dbReference type="Gene3D" id="3.90.1580.10">
    <property type="entry name" value="paralog of FGE (formylglycine-generating enzyme)"/>
    <property type="match status" value="1"/>
</dbReference>
<dbReference type="PANTHER" id="PTHR23150:SF35">
    <property type="entry name" value="BLL6746 PROTEIN"/>
    <property type="match status" value="1"/>
</dbReference>
<dbReference type="InterPro" id="IPR042095">
    <property type="entry name" value="SUMF_sf"/>
</dbReference>
<dbReference type="InterPro" id="IPR005532">
    <property type="entry name" value="SUMF_dom"/>
</dbReference>
<proteinExistence type="predicted"/>
<dbReference type="InterPro" id="IPR016187">
    <property type="entry name" value="CTDL_fold"/>
</dbReference>
<dbReference type="EMBL" id="JSZA02000191">
    <property type="protein sequence ID" value="KHD04912.2"/>
    <property type="molecule type" value="Genomic_DNA"/>
</dbReference>
<evidence type="ECO:0000259" key="1">
    <source>
        <dbReference type="Pfam" id="PF03781"/>
    </source>
</evidence>
<reference evidence="2 3" key="1">
    <citation type="journal article" date="2016" name="Front. Microbiol.">
        <title>Single-Cell (Meta-)Genomics of a Dimorphic Candidatus Thiomargarita nelsonii Reveals Genomic Plasticity.</title>
        <authorList>
            <person name="Flood B.E."/>
            <person name="Fliss P."/>
            <person name="Jones D.S."/>
            <person name="Dick G.J."/>
            <person name="Jain S."/>
            <person name="Kaster A.K."/>
            <person name="Winkel M."/>
            <person name="Mussmann M."/>
            <person name="Bailey J."/>
        </authorList>
    </citation>
    <scope>NUCLEOTIDE SEQUENCE [LARGE SCALE GENOMIC DNA]</scope>
    <source>
        <strain evidence="2">Hydrate Ridge</strain>
    </source>
</reference>
<sequence length="263" mass="29687">MRKLCFQENLRAFGRQVFRDYLKDGSKGPQMVWIAGGYFQMGDMNVTVTSFQGGGFDNEKPVHSVFITQDFGIGRYEVTFAEYDKFAQATGRKKPDDEGWGRGNRPVINVSWNEAVAYTQWLATQTGKKYRLPTETEWEYAARGGTITNYWWGNTASHEYANYGKEPWGALAKGKDRWEYTAPVGSFEPNQFGIYDTVGNIWEWTQDIYSDYSSSLSSEANSHRVVRGGSWSSGTSTCRAAIRGYNSPGAHASSIGFRLLREP</sequence>
<comment type="caution">
    <text evidence="2">The sequence shown here is derived from an EMBL/GenBank/DDBJ whole genome shotgun (WGS) entry which is preliminary data.</text>
</comment>
<dbReference type="Pfam" id="PF03781">
    <property type="entry name" value="FGE-sulfatase"/>
    <property type="match status" value="1"/>
</dbReference>
<protein>
    <recommendedName>
        <fullName evidence="1">Sulfatase-modifying factor enzyme-like domain-containing protein</fullName>
    </recommendedName>
</protein>
<dbReference type="PANTHER" id="PTHR23150">
    <property type="entry name" value="SULFATASE MODIFYING FACTOR 1, 2"/>
    <property type="match status" value="1"/>
</dbReference>
<dbReference type="Proteomes" id="UP000030428">
    <property type="component" value="Unassembled WGS sequence"/>
</dbReference>
<organism evidence="2 3">
    <name type="scientific">Candidatus Thiomargarita nelsonii</name>
    <dbReference type="NCBI Taxonomy" id="1003181"/>
    <lineage>
        <taxon>Bacteria</taxon>
        <taxon>Pseudomonadati</taxon>
        <taxon>Pseudomonadota</taxon>
        <taxon>Gammaproteobacteria</taxon>
        <taxon>Thiotrichales</taxon>
        <taxon>Thiotrichaceae</taxon>
        <taxon>Thiomargarita</taxon>
    </lineage>
</organism>
<name>A0A0A6P3E0_9GAMM</name>